<dbReference type="GO" id="GO:0046657">
    <property type="term" value="P:folic acid catabolic process"/>
    <property type="evidence" value="ECO:0007669"/>
    <property type="project" value="TreeGrafter"/>
</dbReference>
<dbReference type="InterPro" id="IPR052030">
    <property type="entry name" value="Peptidase_M20/M20A_hydrolases"/>
</dbReference>
<dbReference type="RefSeq" id="WP_029322146.1">
    <property type="nucleotide sequence ID" value="NZ_CATKQG010000011.1"/>
</dbReference>
<proteinExistence type="predicted"/>
<dbReference type="Pfam" id="PF01546">
    <property type="entry name" value="Peptidase_M20"/>
    <property type="match status" value="1"/>
</dbReference>
<dbReference type="NCBIfam" id="TIGR01891">
    <property type="entry name" value="amidohydrolases"/>
    <property type="match status" value="1"/>
</dbReference>
<dbReference type="InterPro" id="IPR036264">
    <property type="entry name" value="Bact_exopeptidase_dim_dom"/>
</dbReference>
<dbReference type="Gene3D" id="3.30.70.360">
    <property type="match status" value="1"/>
</dbReference>
<dbReference type="EMBL" id="NTYW01000006">
    <property type="protein sequence ID" value="PES40716.1"/>
    <property type="molecule type" value="Genomic_DNA"/>
</dbReference>
<accession>A0A2B8JVK3</accession>
<dbReference type="GO" id="GO:0005737">
    <property type="term" value="C:cytoplasm"/>
    <property type="evidence" value="ECO:0007669"/>
    <property type="project" value="TreeGrafter"/>
</dbReference>
<dbReference type="PIRSF" id="PIRSF037227">
    <property type="entry name" value="Aminobenzoyl-glu_utiliz_pB"/>
    <property type="match status" value="1"/>
</dbReference>
<dbReference type="Proteomes" id="UP000220341">
    <property type="component" value="Unassembled WGS sequence"/>
</dbReference>
<dbReference type="GO" id="GO:0071713">
    <property type="term" value="F:para-aminobenzoyl-glutamate hydrolase activity"/>
    <property type="evidence" value="ECO:0007669"/>
    <property type="project" value="TreeGrafter"/>
</dbReference>
<dbReference type="InterPro" id="IPR017439">
    <property type="entry name" value="Amidohydrolase"/>
</dbReference>
<dbReference type="GO" id="GO:0016805">
    <property type="term" value="F:dipeptidase activity"/>
    <property type="evidence" value="ECO:0007669"/>
    <property type="project" value="TreeGrafter"/>
</dbReference>
<feature type="compositionally biased region" description="Acidic residues" evidence="1">
    <location>
        <begin position="474"/>
        <end position="483"/>
    </location>
</feature>
<evidence type="ECO:0000256" key="1">
    <source>
        <dbReference type="SAM" id="MobiDB-lite"/>
    </source>
</evidence>
<feature type="region of interest" description="Disordered" evidence="1">
    <location>
        <begin position="464"/>
        <end position="483"/>
    </location>
</feature>
<dbReference type="FunFam" id="3.30.70.360:FF:000004">
    <property type="entry name" value="Peptidase M20 domain-containing protein 2"/>
    <property type="match status" value="1"/>
</dbReference>
<dbReference type="InterPro" id="IPR002933">
    <property type="entry name" value="Peptidase_M20"/>
</dbReference>
<dbReference type="PANTHER" id="PTHR30575">
    <property type="entry name" value="PEPTIDASE M20"/>
    <property type="match status" value="1"/>
</dbReference>
<comment type="caution">
    <text evidence="2">The sequence shown here is derived from an EMBL/GenBank/DDBJ whole genome shotgun (WGS) entry which is preliminary data.</text>
</comment>
<dbReference type="AlphaFoldDB" id="A0A2B8JVK3"/>
<sequence>MDIIKEVEKLIEKKRNELTQISDQIWEYAETRFEEYKSAQLICDMLEKEEFTLRTHIANLETGFIGSYGHGYPIIAILGEYDALTGLSQRDKCAVADPLKKNGNGHGCGHNLLGVGSLAAALAVKEYLKEKNVPGTVRYYGCPAEESGYGKTYMVREGFFQDVDVAFSWHPATVNGVMHTSSNAVMQATFKFKGRSSHAAASPHLGRSALDAVELMNIGVNYMREHMIDEARVHYAITNSGGISPNVVQAEAEVMYLIRAPKPSQVKELYERVVKIAKGAALMTETQMEQQIQGACANLIPNQTMEQLMHKQMMQINLAEVKQEEIAFAKAIYESTSAEDKEAAKKQVGSLLDRALADHPVFNQIAPMSKNVSFMTGSTDVADVSWNVPTAQCVTATWAYATPFHTWQAVAQGKTEYAHDAMLLAGKAIAATAIEMIENQELISQAKQELEDRLEGESYECLVPSHIQPPNYSESEEEDYSVV</sequence>
<reference evidence="2 3" key="1">
    <citation type="submission" date="2017-09" db="EMBL/GenBank/DDBJ databases">
        <title>Large-scale bioinformatics analysis of Bacillus genomes uncovers conserved roles of natural products in bacterial physiology.</title>
        <authorList>
            <consortium name="Agbiome Team Llc"/>
            <person name="Bleich R.M."/>
            <person name="Kirk G.J."/>
            <person name="Santa Maria K.C."/>
            <person name="Allen S.E."/>
            <person name="Farag S."/>
            <person name="Shank E.A."/>
            <person name="Bowers A."/>
        </authorList>
    </citation>
    <scope>NUCLEOTIDE SEQUENCE [LARGE SCALE GENOMIC DNA]</scope>
    <source>
        <strain evidence="2 3">AFS003013</strain>
    </source>
</reference>
<name>A0A2B8JVK3_PRIMG</name>
<organism evidence="2 3">
    <name type="scientific">Priestia megaterium</name>
    <name type="common">Bacillus megaterium</name>
    <dbReference type="NCBI Taxonomy" id="1404"/>
    <lineage>
        <taxon>Bacteria</taxon>
        <taxon>Bacillati</taxon>
        <taxon>Bacillota</taxon>
        <taxon>Bacilli</taxon>
        <taxon>Bacillales</taxon>
        <taxon>Bacillaceae</taxon>
        <taxon>Priestia</taxon>
    </lineage>
</organism>
<protein>
    <submittedName>
        <fullName evidence="2">Amidohydrolase</fullName>
    </submittedName>
</protein>
<dbReference type="SUPFAM" id="SSF53187">
    <property type="entry name" value="Zn-dependent exopeptidases"/>
    <property type="match status" value="1"/>
</dbReference>
<dbReference type="Gene3D" id="3.40.630.10">
    <property type="entry name" value="Zn peptidases"/>
    <property type="match status" value="1"/>
</dbReference>
<evidence type="ECO:0000313" key="2">
    <source>
        <dbReference type="EMBL" id="PES40716.1"/>
    </source>
</evidence>
<gene>
    <name evidence="2" type="ORF">CN497_08320</name>
</gene>
<dbReference type="InterPro" id="IPR017145">
    <property type="entry name" value="Aminobenzoyl-glu_utiliz_pB"/>
</dbReference>
<dbReference type="PANTHER" id="PTHR30575:SF0">
    <property type="entry name" value="XAA-ARG DIPEPTIDASE"/>
    <property type="match status" value="1"/>
</dbReference>
<dbReference type="CDD" id="cd05673">
    <property type="entry name" value="M20_Acy1L2_AbgB"/>
    <property type="match status" value="1"/>
</dbReference>
<dbReference type="InterPro" id="IPR011650">
    <property type="entry name" value="Peptidase_M20_dimer"/>
</dbReference>
<evidence type="ECO:0000313" key="3">
    <source>
        <dbReference type="Proteomes" id="UP000220341"/>
    </source>
</evidence>
<dbReference type="SUPFAM" id="SSF55031">
    <property type="entry name" value="Bacterial exopeptidase dimerisation domain"/>
    <property type="match status" value="1"/>
</dbReference>
<dbReference type="Pfam" id="PF07687">
    <property type="entry name" value="M20_dimer"/>
    <property type="match status" value="1"/>
</dbReference>